<keyword evidence="1" id="KW-0812">Transmembrane</keyword>
<sequence>MKTGFKNNKWWFTMVELLVAILIFTLWWLSAYLLVYSAMSSSVKAKNEMIAWNLAREKIELVKNIRDTNWVRSLDWNRLDNWVVENPWSVPYLTWGYYKIENSFQLDDASRPSIKIIKMSPSFTETKNNILNPATIQDRTMLCLDDKWRYNYTCSPWEKPTKFYALLKVSPLVSTVAVDNAFRLDAIIYNYDRSFNKYVVSTIITDWKR</sequence>
<dbReference type="AlphaFoldDB" id="K2FG78"/>
<reference evidence="2" key="1">
    <citation type="journal article" date="2012" name="Science">
        <title>Fermentation, hydrogen, and sulfur metabolism in multiple uncultivated bacterial phyla.</title>
        <authorList>
            <person name="Wrighton K.C."/>
            <person name="Thomas B.C."/>
            <person name="Sharon I."/>
            <person name="Miller C.S."/>
            <person name="Castelle C.J."/>
            <person name="VerBerkmoes N.C."/>
            <person name="Wilkins M.J."/>
            <person name="Hettich R.L."/>
            <person name="Lipton M.S."/>
            <person name="Williams K.H."/>
            <person name="Long P.E."/>
            <person name="Banfield J.F."/>
        </authorList>
    </citation>
    <scope>NUCLEOTIDE SEQUENCE [LARGE SCALE GENOMIC DNA]</scope>
</reference>
<dbReference type="EMBL" id="AMFJ01000038">
    <property type="protein sequence ID" value="EKE30131.1"/>
    <property type="molecule type" value="Genomic_DNA"/>
</dbReference>
<feature type="transmembrane region" description="Helical" evidence="1">
    <location>
        <begin position="12"/>
        <end position="36"/>
    </location>
</feature>
<evidence type="ECO:0000313" key="2">
    <source>
        <dbReference type="EMBL" id="EKE30131.1"/>
    </source>
</evidence>
<accession>K2FG78</accession>
<gene>
    <name evidence="2" type="ORF">ACD_2C00038G0008</name>
</gene>
<keyword evidence="1" id="KW-1133">Transmembrane helix</keyword>
<organism evidence="2">
    <name type="scientific">uncultured bacterium</name>
    <name type="common">gcode 4</name>
    <dbReference type="NCBI Taxonomy" id="1234023"/>
    <lineage>
        <taxon>Bacteria</taxon>
        <taxon>environmental samples</taxon>
    </lineage>
</organism>
<keyword evidence="1" id="KW-0472">Membrane</keyword>
<proteinExistence type="predicted"/>
<protein>
    <submittedName>
        <fullName evidence="2">Uncharacterized protein</fullName>
    </submittedName>
</protein>
<name>K2FG78_9BACT</name>
<evidence type="ECO:0000256" key="1">
    <source>
        <dbReference type="SAM" id="Phobius"/>
    </source>
</evidence>
<comment type="caution">
    <text evidence="2">The sequence shown here is derived from an EMBL/GenBank/DDBJ whole genome shotgun (WGS) entry which is preliminary data.</text>
</comment>